<name>A0A381ZFE7_9ZZZZ</name>
<sequence length="476" mass="54199">MYLISVELGIKPYLCGLISLFYVINPFSIHFLSSLNQWNVFSLALIPILFWIVLRYYHDNLKLFLYFGSFSALFSFAYTNHPLNATINISTIFAVYIASYYRKKSFFFSEIVKKYLLVFSAFLLFNCWWLLNMFKGVHTALSVYKSDLATDWLFSTISTVGNPLAKSLSLTHIAGPEGESFLGDYFNTPFAFFAGLIPISLVVFGIFFSRKESLNKLLIHIAILMLLAIFLLKGSAPPFGSIYLFLFKNVPFFNIFKTPVEKFGLLYTFLLSILLIFTLLAVKDPAHSRIGVIAFTGYLLFCMGPLLMGEMIPEISFGNAGTLSRKYKEKPSYTSFRRHINNERLEYKILSLPGMGNYQILFDTSQGKKYSGIDPLLHNTNKGILTPHFDSEIKAFYDYMHNKTTHNLFGSFNIGKLVINGDLQPWYGRVGTSNARELRSQYKNLPSKNFGNISAHTLSKNFVPVVHTAQNIILCK</sequence>
<feature type="transmembrane region" description="Helical" evidence="1">
    <location>
        <begin position="265"/>
        <end position="282"/>
    </location>
</feature>
<protein>
    <submittedName>
        <fullName evidence="2">Uncharacterized protein</fullName>
    </submittedName>
</protein>
<feature type="transmembrane region" description="Helical" evidence="1">
    <location>
        <begin position="190"/>
        <end position="209"/>
    </location>
</feature>
<feature type="transmembrane region" description="Helical" evidence="1">
    <location>
        <begin position="12"/>
        <end position="32"/>
    </location>
</feature>
<keyword evidence="1" id="KW-0472">Membrane</keyword>
<keyword evidence="1" id="KW-1133">Transmembrane helix</keyword>
<organism evidence="2">
    <name type="scientific">marine metagenome</name>
    <dbReference type="NCBI Taxonomy" id="408172"/>
    <lineage>
        <taxon>unclassified sequences</taxon>
        <taxon>metagenomes</taxon>
        <taxon>ecological metagenomes</taxon>
    </lineage>
</organism>
<proteinExistence type="predicted"/>
<dbReference type="AlphaFoldDB" id="A0A381ZFE7"/>
<gene>
    <name evidence="2" type="ORF">METZ01_LOCUS140545</name>
</gene>
<evidence type="ECO:0000256" key="1">
    <source>
        <dbReference type="SAM" id="Phobius"/>
    </source>
</evidence>
<feature type="transmembrane region" description="Helical" evidence="1">
    <location>
        <begin position="63"/>
        <end position="79"/>
    </location>
</feature>
<accession>A0A381ZFE7</accession>
<reference evidence="2" key="1">
    <citation type="submission" date="2018-05" db="EMBL/GenBank/DDBJ databases">
        <authorList>
            <person name="Lanie J.A."/>
            <person name="Ng W.-L."/>
            <person name="Kazmierczak K.M."/>
            <person name="Andrzejewski T.M."/>
            <person name="Davidsen T.M."/>
            <person name="Wayne K.J."/>
            <person name="Tettelin H."/>
            <person name="Glass J.I."/>
            <person name="Rusch D."/>
            <person name="Podicherti R."/>
            <person name="Tsui H.-C.T."/>
            <person name="Winkler M.E."/>
        </authorList>
    </citation>
    <scope>NUCLEOTIDE SEQUENCE</scope>
</reference>
<feature type="transmembrane region" description="Helical" evidence="1">
    <location>
        <begin position="85"/>
        <end position="102"/>
    </location>
</feature>
<feature type="transmembrane region" description="Helical" evidence="1">
    <location>
        <begin position="114"/>
        <end position="131"/>
    </location>
</feature>
<dbReference type="EMBL" id="UINC01021020">
    <property type="protein sequence ID" value="SVA87691.1"/>
    <property type="molecule type" value="Genomic_DNA"/>
</dbReference>
<keyword evidence="1" id="KW-0812">Transmembrane</keyword>
<evidence type="ECO:0000313" key="2">
    <source>
        <dbReference type="EMBL" id="SVA87691.1"/>
    </source>
</evidence>
<feature type="transmembrane region" description="Helical" evidence="1">
    <location>
        <begin position="38"/>
        <end position="56"/>
    </location>
</feature>
<feature type="transmembrane region" description="Helical" evidence="1">
    <location>
        <begin position="221"/>
        <end position="245"/>
    </location>
</feature>
<feature type="transmembrane region" description="Helical" evidence="1">
    <location>
        <begin position="289"/>
        <end position="308"/>
    </location>
</feature>